<evidence type="ECO:0000256" key="9">
    <source>
        <dbReference type="PIRSR" id="PIRSR600715-1"/>
    </source>
</evidence>
<reference evidence="11" key="1">
    <citation type="submission" date="2017-09" db="EMBL/GenBank/DDBJ databases">
        <title>Depth-based differentiation of microbial function through sediment-hosted aquifers and enrichment of novel symbionts in the deep terrestrial subsurface.</title>
        <authorList>
            <person name="Probst A.J."/>
            <person name="Ladd B."/>
            <person name="Jarett J.K."/>
            <person name="Geller-Mcgrath D.E."/>
            <person name="Sieber C.M.K."/>
            <person name="Emerson J.B."/>
            <person name="Anantharaman K."/>
            <person name="Thomas B.C."/>
            <person name="Malmstrom R."/>
            <person name="Stieglmeier M."/>
            <person name="Klingl A."/>
            <person name="Woyke T."/>
            <person name="Ryan C.M."/>
            <person name="Banfield J.F."/>
        </authorList>
    </citation>
    <scope>NUCLEOTIDE SEQUENCE [LARGE SCALE GENOMIC DNA]</scope>
</reference>
<keyword evidence="7" id="KW-0132">Cell division</keyword>
<keyword evidence="7 9" id="KW-0460">Magnesium</keyword>
<name>A0A2H0V8W9_9BACT</name>
<dbReference type="AlphaFoldDB" id="A0A2H0V8W9"/>
<keyword evidence="7" id="KW-0573">Peptidoglycan synthesis</keyword>
<comment type="pathway">
    <text evidence="7">Cell wall biogenesis; peptidoglycan biosynthesis.</text>
</comment>
<dbReference type="GO" id="GO:0008963">
    <property type="term" value="F:phospho-N-acetylmuramoyl-pentapeptide-transferase activity"/>
    <property type="evidence" value="ECO:0007669"/>
    <property type="project" value="UniProtKB-UniRule"/>
</dbReference>
<comment type="subcellular location">
    <subcellularLocation>
        <location evidence="7">Cell membrane</location>
        <topology evidence="7">Multi-pass membrane protein</topology>
    </subcellularLocation>
    <subcellularLocation>
        <location evidence="1">Membrane</location>
        <topology evidence="1">Multi-pass membrane protein</topology>
    </subcellularLocation>
</comment>
<evidence type="ECO:0000256" key="4">
    <source>
        <dbReference type="ARBA" id="ARBA00022692"/>
    </source>
</evidence>
<comment type="catalytic activity">
    <reaction evidence="7">
        <text>UDP-N-acetyl-alpha-D-muramoyl-L-alanyl-gamma-D-glutamyl-meso-2,6-diaminopimeloyl-D-alanyl-D-alanine + di-trans,octa-cis-undecaprenyl phosphate = di-trans,octa-cis-undecaprenyl diphospho-N-acetyl-alpha-D-muramoyl-L-alanyl-D-glutamyl-meso-2,6-diaminopimeloyl-D-alanyl-D-alanine + UMP</text>
        <dbReference type="Rhea" id="RHEA:28386"/>
        <dbReference type="ChEBI" id="CHEBI:57865"/>
        <dbReference type="ChEBI" id="CHEBI:60392"/>
        <dbReference type="ChEBI" id="CHEBI:61386"/>
        <dbReference type="ChEBI" id="CHEBI:61387"/>
        <dbReference type="EC" id="2.7.8.13"/>
    </reaction>
</comment>
<evidence type="ECO:0000313" key="10">
    <source>
        <dbReference type="EMBL" id="PIR95557.1"/>
    </source>
</evidence>
<keyword evidence="7" id="KW-1003">Cell membrane</keyword>
<dbReference type="Pfam" id="PF00953">
    <property type="entry name" value="Glycos_transf_4"/>
    <property type="match status" value="1"/>
</dbReference>
<gene>
    <name evidence="7 10" type="primary">mraY</name>
    <name evidence="10" type="ORF">COT93_01990</name>
</gene>
<feature type="transmembrane region" description="Helical" evidence="7">
    <location>
        <begin position="61"/>
        <end position="81"/>
    </location>
</feature>
<feature type="transmembrane region" description="Helical" evidence="7">
    <location>
        <begin position="225"/>
        <end position="242"/>
    </location>
</feature>
<feature type="transmembrane region" description="Helical" evidence="7">
    <location>
        <begin position="101"/>
        <end position="120"/>
    </location>
</feature>
<keyword evidence="7" id="KW-0961">Cell wall biogenesis/degradation</keyword>
<keyword evidence="7" id="KW-0131">Cell cycle</keyword>
<evidence type="ECO:0000256" key="6">
    <source>
        <dbReference type="ARBA" id="ARBA00023136"/>
    </source>
</evidence>
<feature type="transmembrane region" description="Helical" evidence="7">
    <location>
        <begin position="176"/>
        <end position="193"/>
    </location>
</feature>
<feature type="transmembrane region" description="Helical" evidence="7">
    <location>
        <begin position="200"/>
        <end position="219"/>
    </location>
</feature>
<dbReference type="GO" id="GO:0046872">
    <property type="term" value="F:metal ion binding"/>
    <property type="evidence" value="ECO:0007669"/>
    <property type="project" value="UniProtKB-KW"/>
</dbReference>
<evidence type="ECO:0000313" key="11">
    <source>
        <dbReference type="Proteomes" id="UP000229972"/>
    </source>
</evidence>
<keyword evidence="5 7" id="KW-1133">Transmembrane helix</keyword>
<keyword evidence="3 7" id="KW-0808">Transferase</keyword>
<dbReference type="GO" id="GO:0071555">
    <property type="term" value="P:cell wall organization"/>
    <property type="evidence" value="ECO:0007669"/>
    <property type="project" value="UniProtKB-KW"/>
</dbReference>
<dbReference type="GO" id="GO:0051301">
    <property type="term" value="P:cell division"/>
    <property type="evidence" value="ECO:0007669"/>
    <property type="project" value="UniProtKB-KW"/>
</dbReference>
<organism evidence="10 11">
    <name type="scientific">Candidatus Falkowbacteria bacterium CG10_big_fil_rev_8_21_14_0_10_37_18</name>
    <dbReference type="NCBI Taxonomy" id="1974562"/>
    <lineage>
        <taxon>Bacteria</taxon>
        <taxon>Candidatus Falkowiibacteriota</taxon>
    </lineage>
</organism>
<dbReference type="InterPro" id="IPR000715">
    <property type="entry name" value="Glycosyl_transferase_4"/>
</dbReference>
<sequence length="349" mass="38687">MAEFYVVKILFFSTLAFIFAIVVTPLLSHFLYKYKLGKKIRSDGTTPIFTSLHAHKVGTPTMGGVLIWSTVLIFILLFALLNNLFPDTIFQHLNFLSRSETLLPLGALVSAALIGLFDDWLDVRGKGAAGGGGLKMYHRLLIYLVIALAGALWFYYKLDWTVFHVPFLGNFEIGAWYIPIFIFIVAATSFSVNEADGLDGLAGGTLLIAFLAYAIIAFTLGRYELATFCGVIIGALLAFIWFNIPPARFYLGDTGSMSLGITLGIIAMLTNSSLLLIFIGLVFLIESLSVILQIVSKKLYHRKIFLSAPIHHHFQAVGWPESKVVMRFWVVQAIGAFLGLIIFLLDQNF</sequence>
<keyword evidence="4 7" id="KW-0812">Transmembrane</keyword>
<comment type="similarity">
    <text evidence="2 7">Belongs to the glycosyltransferase 4 family. MraY subfamily.</text>
</comment>
<dbReference type="GO" id="GO:0051992">
    <property type="term" value="F:UDP-N-acetylmuramoyl-L-alanyl-D-glutamyl-meso-2,6-diaminopimelyl-D-alanyl-D-alanine:undecaprenyl-phosphate transferase activity"/>
    <property type="evidence" value="ECO:0007669"/>
    <property type="project" value="RHEA"/>
</dbReference>
<accession>A0A2H0V8W9</accession>
<evidence type="ECO:0000256" key="5">
    <source>
        <dbReference type="ARBA" id="ARBA00022989"/>
    </source>
</evidence>
<keyword evidence="7" id="KW-0133">Cell shape</keyword>
<comment type="function">
    <text evidence="7">Catalyzes the initial step of the lipid cycle reactions in the biosynthesis of the cell wall peptidoglycan: transfers peptidoglycan precursor phospho-MurNAc-pentapeptide from UDP-MurNAc-pentapeptide onto the lipid carrier undecaprenyl phosphate, yielding undecaprenyl-pyrophosphoryl-MurNAc-pentapeptide, known as lipid I.</text>
</comment>
<feature type="transmembrane region" description="Helical" evidence="7">
    <location>
        <begin position="140"/>
        <end position="156"/>
    </location>
</feature>
<feature type="binding site" evidence="9">
    <location>
        <position position="193"/>
    </location>
    <ligand>
        <name>Mg(2+)</name>
        <dbReference type="ChEBI" id="CHEBI:18420"/>
    </ligand>
</feature>
<evidence type="ECO:0000256" key="7">
    <source>
        <dbReference type="HAMAP-Rule" id="MF_00038"/>
    </source>
</evidence>
<dbReference type="PANTHER" id="PTHR22926:SF5">
    <property type="entry name" value="PHOSPHO-N-ACETYLMURAMOYL-PENTAPEPTIDE-TRANSFERASE HOMOLOG"/>
    <property type="match status" value="1"/>
</dbReference>
<dbReference type="InterPro" id="IPR003524">
    <property type="entry name" value="PNAcMuramoyl-5peptid_Trfase"/>
</dbReference>
<dbReference type="InterPro" id="IPR018480">
    <property type="entry name" value="PNAcMuramoyl-5peptid_Trfase_CS"/>
</dbReference>
<dbReference type="GO" id="GO:0005886">
    <property type="term" value="C:plasma membrane"/>
    <property type="evidence" value="ECO:0007669"/>
    <property type="project" value="UniProtKB-SubCell"/>
</dbReference>
<feature type="transmembrane region" description="Helical" evidence="7">
    <location>
        <begin position="275"/>
        <end position="295"/>
    </location>
</feature>
<evidence type="ECO:0000256" key="2">
    <source>
        <dbReference type="ARBA" id="ARBA00005583"/>
    </source>
</evidence>
<dbReference type="Proteomes" id="UP000229972">
    <property type="component" value="Unassembled WGS sequence"/>
</dbReference>
<dbReference type="EC" id="2.7.8.13" evidence="7 8"/>
<dbReference type="UniPathway" id="UPA00219"/>
<protein>
    <recommendedName>
        <fullName evidence="7 8">Phospho-N-acetylmuramoyl-pentapeptide-transferase</fullName>
        <ecNumber evidence="7 8">2.7.8.13</ecNumber>
    </recommendedName>
    <alternativeName>
        <fullName evidence="7">UDP-MurNAc-pentapeptide phosphotransferase</fullName>
    </alternativeName>
</protein>
<feature type="transmembrane region" description="Helical" evidence="7">
    <location>
        <begin position="324"/>
        <end position="345"/>
    </location>
</feature>
<evidence type="ECO:0000256" key="3">
    <source>
        <dbReference type="ARBA" id="ARBA00022679"/>
    </source>
</evidence>
<comment type="caution">
    <text evidence="10">The sequence shown here is derived from an EMBL/GenBank/DDBJ whole genome shotgun (WGS) entry which is preliminary data.</text>
</comment>
<keyword evidence="7 9" id="KW-0479">Metal-binding</keyword>
<feature type="binding site" evidence="9">
    <location>
        <position position="253"/>
    </location>
    <ligand>
        <name>Mg(2+)</name>
        <dbReference type="ChEBI" id="CHEBI:18420"/>
    </ligand>
</feature>
<dbReference type="Pfam" id="PF10555">
    <property type="entry name" value="MraY_sig1"/>
    <property type="match status" value="1"/>
</dbReference>
<dbReference type="CDD" id="cd06852">
    <property type="entry name" value="GT_MraY"/>
    <property type="match status" value="1"/>
</dbReference>
<evidence type="ECO:0000256" key="1">
    <source>
        <dbReference type="ARBA" id="ARBA00004141"/>
    </source>
</evidence>
<dbReference type="GO" id="GO:0009252">
    <property type="term" value="P:peptidoglycan biosynthetic process"/>
    <property type="evidence" value="ECO:0007669"/>
    <property type="project" value="UniProtKB-UniRule"/>
</dbReference>
<comment type="cofactor">
    <cofactor evidence="7 9">
        <name>Mg(2+)</name>
        <dbReference type="ChEBI" id="CHEBI:18420"/>
    </cofactor>
</comment>
<dbReference type="PANTHER" id="PTHR22926">
    <property type="entry name" value="PHOSPHO-N-ACETYLMURAMOYL-PENTAPEPTIDE-TRANSFERASE"/>
    <property type="match status" value="1"/>
</dbReference>
<keyword evidence="6 7" id="KW-0472">Membrane</keyword>
<dbReference type="GO" id="GO:0008360">
    <property type="term" value="P:regulation of cell shape"/>
    <property type="evidence" value="ECO:0007669"/>
    <property type="project" value="UniProtKB-KW"/>
</dbReference>
<feature type="transmembrane region" description="Helical" evidence="7">
    <location>
        <begin position="6"/>
        <end position="32"/>
    </location>
</feature>
<evidence type="ECO:0000256" key="8">
    <source>
        <dbReference type="NCBIfam" id="TIGR00445"/>
    </source>
</evidence>
<proteinExistence type="inferred from homology"/>
<dbReference type="NCBIfam" id="TIGR00445">
    <property type="entry name" value="mraY"/>
    <property type="match status" value="1"/>
</dbReference>
<dbReference type="EMBL" id="PFAL01000017">
    <property type="protein sequence ID" value="PIR95557.1"/>
    <property type="molecule type" value="Genomic_DNA"/>
</dbReference>
<dbReference type="HAMAP" id="MF_00038">
    <property type="entry name" value="MraY"/>
    <property type="match status" value="1"/>
</dbReference>